<dbReference type="InterPro" id="IPR025436">
    <property type="entry name" value="DUF4179"/>
</dbReference>
<dbReference type="Gene3D" id="2.60.40.1630">
    <property type="entry name" value="bacillus anthracis domain"/>
    <property type="match status" value="1"/>
</dbReference>
<evidence type="ECO:0000256" key="1">
    <source>
        <dbReference type="SAM" id="Phobius"/>
    </source>
</evidence>
<dbReference type="Pfam" id="PF13786">
    <property type="entry name" value="DUF4179"/>
    <property type="match status" value="1"/>
</dbReference>
<reference evidence="4 5" key="1">
    <citation type="submission" date="2015-11" db="EMBL/GenBank/DDBJ databases">
        <authorList>
            <person name="Hill K.K."/>
            <person name="Shirey T.B."/>
            <person name="Raphael B."/>
            <person name="Daligault H.E."/>
            <person name="Davenport K.W."/>
            <person name="Bruce D.C."/>
            <person name="Foley B.T."/>
            <person name="Johnson S.L."/>
        </authorList>
    </citation>
    <scope>NUCLEOTIDE SEQUENCE [LARGE SCALE GENOMIC DNA]</scope>
    <source>
        <strain evidence="4 5">CDC_1632</strain>
    </source>
</reference>
<evidence type="ECO:0000313" key="4">
    <source>
        <dbReference type="EMBL" id="APH14881.1"/>
    </source>
</evidence>
<evidence type="ECO:0000313" key="5">
    <source>
        <dbReference type="Proteomes" id="UP000182204"/>
    </source>
</evidence>
<keyword evidence="1" id="KW-0812">Transmembrane</keyword>
<dbReference type="AlphaFoldDB" id="A0A1L3NFM5"/>
<accession>A0A1L3NFM5</accession>
<evidence type="ECO:0000259" key="3">
    <source>
        <dbReference type="Pfam" id="PF18705"/>
    </source>
</evidence>
<gene>
    <name evidence="4" type="ORF">NPD5_395</name>
</gene>
<evidence type="ECO:0008006" key="6">
    <source>
        <dbReference type="Google" id="ProtNLM"/>
    </source>
</evidence>
<dbReference type="InterPro" id="IPR040680">
    <property type="entry name" value="DUF5643"/>
</dbReference>
<protein>
    <recommendedName>
        <fullName evidence="6">DUF4179 domain-containing protein</fullName>
    </recommendedName>
</protein>
<feature type="transmembrane region" description="Helical" evidence="1">
    <location>
        <begin position="61"/>
        <end position="81"/>
    </location>
</feature>
<keyword evidence="1" id="KW-1133">Transmembrane helix</keyword>
<dbReference type="EMBL" id="CP013243">
    <property type="protein sequence ID" value="APH14881.1"/>
    <property type="molecule type" value="Genomic_DNA"/>
</dbReference>
<dbReference type="RefSeq" id="WP_072584373.1">
    <property type="nucleotide sequence ID" value="NZ_CP013243.1"/>
</dbReference>
<sequence length="495" mass="56545">MNKDIFEEKDILELFNYINIDKDEEENLDLNMDNLRRKKLKKNLLKQVKGKRTRKSFKHKAIAASLIIAAALISVNIPAFAKNISEFKSVIQALVGYGVPKEGEYEKYSNSINKSVTDKGITLTINEVVCDDTELMIAYTIKTQDNIKKIVKEVKEATGIYFSLAQYIKIDGKEPSGGSSSDGKHLDSNTYINSDSIDIGDMKFKNKFNVNLNVNNIYGVKGNWNFKFSLSKDEISKHINVFKSNKKVNFNDALVNVEKVSFTPINTTITVTGKFKDKSQEASKKRQEAFKKEMAAGQNLYGYDEWFVFDDKGNEITLKGSTSDGGQNASSKDFTYNLNLVALKSIPKYLTVIPYKINFDKEEYKKYKSDDGSIHIPPVYKNIDGVYPIELSQGSMGKLIIKEIKTYKDKAVVKYKVEGKAPFLQAKDLYLFDDEDNPVPKKDNNIDIKKDKNNPNEYIMEFEPLDKNKKYKIETNDLGHYEIRNDLKFRINLTK</sequence>
<keyword evidence="1" id="KW-0472">Membrane</keyword>
<name>A0A1L3NFM5_CLOSG</name>
<evidence type="ECO:0000259" key="2">
    <source>
        <dbReference type="Pfam" id="PF13786"/>
    </source>
</evidence>
<feature type="domain" description="DUF4179" evidence="2">
    <location>
        <begin position="53"/>
        <end position="142"/>
    </location>
</feature>
<dbReference type="Proteomes" id="UP000182204">
    <property type="component" value="Chromosome"/>
</dbReference>
<organism evidence="4 5">
    <name type="scientific">Clostridium sporogenes</name>
    <dbReference type="NCBI Taxonomy" id="1509"/>
    <lineage>
        <taxon>Bacteria</taxon>
        <taxon>Bacillati</taxon>
        <taxon>Bacillota</taxon>
        <taxon>Clostridia</taxon>
        <taxon>Eubacteriales</taxon>
        <taxon>Clostridiaceae</taxon>
        <taxon>Clostridium</taxon>
    </lineage>
</organism>
<proteinExistence type="predicted"/>
<feature type="domain" description="DUF5643" evidence="3">
    <location>
        <begin position="240"/>
        <end position="376"/>
    </location>
</feature>
<dbReference type="Pfam" id="PF18705">
    <property type="entry name" value="DUF5643"/>
    <property type="match status" value="1"/>
</dbReference>